<proteinExistence type="inferred from homology"/>
<organism evidence="9 10">
    <name type="scientific">Pseudomonas fluorescens</name>
    <dbReference type="NCBI Taxonomy" id="294"/>
    <lineage>
        <taxon>Bacteria</taxon>
        <taxon>Pseudomonadati</taxon>
        <taxon>Pseudomonadota</taxon>
        <taxon>Gammaproteobacteria</taxon>
        <taxon>Pseudomonadales</taxon>
        <taxon>Pseudomonadaceae</taxon>
        <taxon>Pseudomonas</taxon>
    </lineage>
</organism>
<dbReference type="Gene3D" id="3.40.50.1010">
    <property type="entry name" value="5'-nuclease"/>
    <property type="match status" value="1"/>
</dbReference>
<keyword evidence="5 9" id="KW-0378">Hydrolase</keyword>
<evidence type="ECO:0000256" key="6">
    <source>
        <dbReference type="ARBA" id="ARBA00022842"/>
    </source>
</evidence>
<evidence type="ECO:0000256" key="5">
    <source>
        <dbReference type="ARBA" id="ARBA00022801"/>
    </source>
</evidence>
<evidence type="ECO:0000256" key="1">
    <source>
        <dbReference type="ARBA" id="ARBA00001946"/>
    </source>
</evidence>
<dbReference type="InterPro" id="IPR002716">
    <property type="entry name" value="PIN_dom"/>
</dbReference>
<evidence type="ECO:0000259" key="8">
    <source>
        <dbReference type="Pfam" id="PF01850"/>
    </source>
</evidence>
<dbReference type="EC" id="3.1.-.-" evidence="9"/>
<dbReference type="EMBL" id="CABVIN010000001">
    <property type="protein sequence ID" value="VVO67956.1"/>
    <property type="molecule type" value="Genomic_DNA"/>
</dbReference>
<protein>
    <submittedName>
        <fullName evidence="9">Toxin FitB</fullName>
        <ecNumber evidence="9">3.1.-.-</ecNumber>
    </submittedName>
</protein>
<evidence type="ECO:0000313" key="10">
    <source>
        <dbReference type="Proteomes" id="UP000377224"/>
    </source>
</evidence>
<evidence type="ECO:0000256" key="7">
    <source>
        <dbReference type="ARBA" id="ARBA00038093"/>
    </source>
</evidence>
<dbReference type="GO" id="GO:0046872">
    <property type="term" value="F:metal ion binding"/>
    <property type="evidence" value="ECO:0007669"/>
    <property type="project" value="UniProtKB-KW"/>
</dbReference>
<dbReference type="Pfam" id="PF01850">
    <property type="entry name" value="PIN"/>
    <property type="match status" value="1"/>
</dbReference>
<dbReference type="PANTHER" id="PTHR33653:SF1">
    <property type="entry name" value="RIBONUCLEASE VAPC2"/>
    <property type="match status" value="1"/>
</dbReference>
<keyword evidence="3" id="KW-0540">Nuclease</keyword>
<dbReference type="InterPro" id="IPR029060">
    <property type="entry name" value="PIN-like_dom_sf"/>
</dbReference>
<dbReference type="SUPFAM" id="SSF88723">
    <property type="entry name" value="PIN domain-like"/>
    <property type="match status" value="1"/>
</dbReference>
<reference evidence="9 10" key="1">
    <citation type="submission" date="2019-09" db="EMBL/GenBank/DDBJ databases">
        <authorList>
            <person name="Chandra G."/>
            <person name="Truman W A."/>
        </authorList>
    </citation>
    <scope>NUCLEOTIDE SEQUENCE [LARGE SCALE GENOMIC DNA]</scope>
    <source>
        <strain evidence="9">PS896</strain>
    </source>
</reference>
<dbReference type="InterPro" id="IPR050556">
    <property type="entry name" value="Type_II_TA_system_RNase"/>
</dbReference>
<accession>A0A5E7HXA3</accession>
<evidence type="ECO:0000256" key="4">
    <source>
        <dbReference type="ARBA" id="ARBA00022723"/>
    </source>
</evidence>
<evidence type="ECO:0000256" key="3">
    <source>
        <dbReference type="ARBA" id="ARBA00022722"/>
    </source>
</evidence>
<keyword evidence="2" id="KW-1277">Toxin-antitoxin system</keyword>
<sequence length="136" mass="14916">MYLLDTNVISELRKPQADANVVNWAKSVLAPSLYLSAITLKELETGVLRMERRDPAQGKVLRSWLMRHVMPAFDARILPVDAAVALRCASLHVPDQANESDALIAATALVHGLTVVTRNVGDFQSSGVSLINPWEQ</sequence>
<keyword evidence="4" id="KW-0479">Metal-binding</keyword>
<gene>
    <name evidence="9" type="primary">fitB_2</name>
    <name evidence="9" type="ORF">PS896_01167</name>
</gene>
<dbReference type="Proteomes" id="UP000377224">
    <property type="component" value="Unassembled WGS sequence"/>
</dbReference>
<name>A0A5E7HXA3_PSEFL</name>
<dbReference type="PANTHER" id="PTHR33653">
    <property type="entry name" value="RIBONUCLEASE VAPC2"/>
    <property type="match status" value="1"/>
</dbReference>
<keyword evidence="6" id="KW-0460">Magnesium</keyword>
<evidence type="ECO:0000256" key="2">
    <source>
        <dbReference type="ARBA" id="ARBA00022649"/>
    </source>
</evidence>
<comment type="cofactor">
    <cofactor evidence="1">
        <name>Mg(2+)</name>
        <dbReference type="ChEBI" id="CHEBI:18420"/>
    </cofactor>
</comment>
<dbReference type="AlphaFoldDB" id="A0A5E7HXA3"/>
<feature type="domain" description="PIN" evidence="8">
    <location>
        <begin position="2"/>
        <end position="119"/>
    </location>
</feature>
<evidence type="ECO:0000313" key="9">
    <source>
        <dbReference type="EMBL" id="VVO67956.1"/>
    </source>
</evidence>
<dbReference type="GO" id="GO:0004518">
    <property type="term" value="F:nuclease activity"/>
    <property type="evidence" value="ECO:0007669"/>
    <property type="project" value="UniProtKB-KW"/>
</dbReference>
<dbReference type="GO" id="GO:0016787">
    <property type="term" value="F:hydrolase activity"/>
    <property type="evidence" value="ECO:0007669"/>
    <property type="project" value="UniProtKB-KW"/>
</dbReference>
<dbReference type="RefSeq" id="WP_064391303.1">
    <property type="nucleotide sequence ID" value="NZ_CABVIN010000001.1"/>
</dbReference>
<comment type="similarity">
    <text evidence="7">Belongs to the PINc/VapC protein family.</text>
</comment>
<dbReference type="CDD" id="cd18746">
    <property type="entry name" value="PIN_VapC4-5_FitB-like"/>
    <property type="match status" value="1"/>
</dbReference>